<name>A0A8H6W038_MYCCL</name>
<dbReference type="InterPro" id="IPR032514">
    <property type="entry name" value="GtaA_central"/>
</dbReference>
<evidence type="ECO:0000259" key="2">
    <source>
        <dbReference type="Pfam" id="PF16335"/>
    </source>
</evidence>
<feature type="signal peptide" evidence="1">
    <location>
        <begin position="1"/>
        <end position="19"/>
    </location>
</feature>
<feature type="domain" description="Glutaminase A N-terminal" evidence="3">
    <location>
        <begin position="112"/>
        <end position="344"/>
    </location>
</feature>
<evidence type="ECO:0000259" key="3">
    <source>
        <dbReference type="Pfam" id="PF17168"/>
    </source>
</evidence>
<accession>A0A8H6W038</accession>
<keyword evidence="5" id="KW-1185">Reference proteome</keyword>
<dbReference type="PANTHER" id="PTHR31987:SF1">
    <property type="entry name" value="GLUTAMINASE A"/>
    <property type="match status" value="1"/>
</dbReference>
<evidence type="ECO:0000256" key="1">
    <source>
        <dbReference type="SAM" id="SignalP"/>
    </source>
</evidence>
<dbReference type="Pfam" id="PF16335">
    <property type="entry name" value="GtaA_6_Hairpin"/>
    <property type="match status" value="1"/>
</dbReference>
<evidence type="ECO:0000313" key="5">
    <source>
        <dbReference type="Proteomes" id="UP000613580"/>
    </source>
</evidence>
<dbReference type="PANTHER" id="PTHR31987">
    <property type="entry name" value="GLUTAMINASE A-RELATED"/>
    <property type="match status" value="1"/>
</dbReference>
<keyword evidence="1" id="KW-0732">Signal</keyword>
<reference evidence="4" key="1">
    <citation type="submission" date="2020-05" db="EMBL/GenBank/DDBJ databases">
        <title>Mycena genomes resolve the evolution of fungal bioluminescence.</title>
        <authorList>
            <person name="Tsai I.J."/>
        </authorList>
    </citation>
    <scope>NUCLEOTIDE SEQUENCE</scope>
    <source>
        <strain evidence="4">110903Hualien_Pintung</strain>
    </source>
</reference>
<evidence type="ECO:0000313" key="4">
    <source>
        <dbReference type="EMBL" id="KAF7296658.1"/>
    </source>
</evidence>
<dbReference type="InterPro" id="IPR033433">
    <property type="entry name" value="GtaA_N"/>
</dbReference>
<protein>
    <recommendedName>
        <fullName evidence="6">DUF1793-domain-containing protein</fullName>
    </recommendedName>
</protein>
<dbReference type="Pfam" id="PF17168">
    <property type="entry name" value="DUF5127"/>
    <property type="match status" value="1"/>
</dbReference>
<sequence length="702" mass="76765">MRLLSVAASVLSVASLAAGVAWEATPFNPSAIPLAVRSPFLSSCNVLRLGQGSNGNGVPLNGGWPSFWTGQTMAWTGLAYIDGKAYTWMGVPSVSGSNFSQATQKSVNITSTQSIFVLSAGGVDITATFLSPVEPTDLVKQSFPFSYLSVSAASNDGGSHSVSVYVDISGEWLSGSNIWTATWQTTQGAINTHQVQLKSQAEFEEISDVSQYGSIYWSTQKTSGTTIQTGQDIVVRGQFLNHGTLANTFNNNFREISNSWPVFAHAHNLGTVSSKSKPASALFTIGHVRDPAIEYIVQGNTLQDRSLYFWTEYPTVSAGITAFYADFEAATQRANAFDAKVEADANKISPDYAGIVALSIRQVFGAIEITTSKNAFGGYNKNDILVFMKEISSDGNVNTADVMMPAWPLFLYTNPTLGKYMLDVNFRYQATGLYPNKWSAHDIGANYPKATGHNDGLDEAQPVEECGNMLYMALSYAQKTGDNSDLKTYESLLDQWTQYLIEDSLIPANQISTDDFAGSLANQTNLAIKGIVGIGAMAEIHKLLGNTKQSANYTNIVKSYVPQFLNFATSKTGPHLTLAYNQDDTWGLTYNLFGDKLMKLNIFNESLYEMQTAWYASHFNQYGVPLDTRHTYTKSDWQLWTASWVTNTTVRDQFITAVKNFVSDGKFGEPFSDWYDTISGQQSGFQARPVVGGHLALLVLDE</sequence>
<dbReference type="Proteomes" id="UP000613580">
    <property type="component" value="Unassembled WGS sequence"/>
</dbReference>
<proteinExistence type="predicted"/>
<feature type="domain" description="Glutaminase A central" evidence="2">
    <location>
        <begin position="349"/>
        <end position="698"/>
    </location>
</feature>
<dbReference type="InterPro" id="IPR052743">
    <property type="entry name" value="Glutaminase_GtaA"/>
</dbReference>
<gene>
    <name evidence="4" type="ORF">HMN09_01074600</name>
</gene>
<organism evidence="4 5">
    <name type="scientific">Mycena chlorophos</name>
    <name type="common">Agaric fungus</name>
    <name type="synonym">Agaricus chlorophos</name>
    <dbReference type="NCBI Taxonomy" id="658473"/>
    <lineage>
        <taxon>Eukaryota</taxon>
        <taxon>Fungi</taxon>
        <taxon>Dikarya</taxon>
        <taxon>Basidiomycota</taxon>
        <taxon>Agaricomycotina</taxon>
        <taxon>Agaricomycetes</taxon>
        <taxon>Agaricomycetidae</taxon>
        <taxon>Agaricales</taxon>
        <taxon>Marasmiineae</taxon>
        <taxon>Mycenaceae</taxon>
        <taxon>Mycena</taxon>
    </lineage>
</organism>
<comment type="caution">
    <text evidence="4">The sequence shown here is derived from an EMBL/GenBank/DDBJ whole genome shotgun (WGS) entry which is preliminary data.</text>
</comment>
<dbReference type="OrthoDB" id="3918848at2759"/>
<evidence type="ECO:0008006" key="6">
    <source>
        <dbReference type="Google" id="ProtNLM"/>
    </source>
</evidence>
<feature type="chain" id="PRO_5034826026" description="DUF1793-domain-containing protein" evidence="1">
    <location>
        <begin position="20"/>
        <end position="702"/>
    </location>
</feature>
<dbReference type="AlphaFoldDB" id="A0A8H6W038"/>
<dbReference type="EMBL" id="JACAZE010000016">
    <property type="protein sequence ID" value="KAF7296658.1"/>
    <property type="molecule type" value="Genomic_DNA"/>
</dbReference>